<name>A0A154NZ06_DUFNO</name>
<evidence type="ECO:0000313" key="2">
    <source>
        <dbReference type="EMBL" id="KZC04821.1"/>
    </source>
</evidence>
<dbReference type="EMBL" id="KQ434783">
    <property type="protein sequence ID" value="KZC04821.1"/>
    <property type="molecule type" value="Genomic_DNA"/>
</dbReference>
<evidence type="ECO:0000256" key="1">
    <source>
        <dbReference type="SAM" id="MobiDB-lite"/>
    </source>
</evidence>
<feature type="compositionally biased region" description="Basic and acidic residues" evidence="1">
    <location>
        <begin position="20"/>
        <end position="43"/>
    </location>
</feature>
<proteinExistence type="predicted"/>
<dbReference type="AlphaFoldDB" id="A0A154NZ06"/>
<protein>
    <submittedName>
        <fullName evidence="2">Uncharacterized protein</fullName>
    </submittedName>
</protein>
<evidence type="ECO:0000313" key="3">
    <source>
        <dbReference type="Proteomes" id="UP000076502"/>
    </source>
</evidence>
<organism evidence="2 3">
    <name type="scientific">Dufourea novaeangliae</name>
    <name type="common">Sweat bee</name>
    <dbReference type="NCBI Taxonomy" id="178035"/>
    <lineage>
        <taxon>Eukaryota</taxon>
        <taxon>Metazoa</taxon>
        <taxon>Ecdysozoa</taxon>
        <taxon>Arthropoda</taxon>
        <taxon>Hexapoda</taxon>
        <taxon>Insecta</taxon>
        <taxon>Pterygota</taxon>
        <taxon>Neoptera</taxon>
        <taxon>Endopterygota</taxon>
        <taxon>Hymenoptera</taxon>
        <taxon>Apocrita</taxon>
        <taxon>Aculeata</taxon>
        <taxon>Apoidea</taxon>
        <taxon>Anthophila</taxon>
        <taxon>Halictidae</taxon>
        <taxon>Rophitinae</taxon>
        <taxon>Dufourea</taxon>
    </lineage>
</organism>
<gene>
    <name evidence="2" type="ORF">WN55_09620</name>
</gene>
<dbReference type="Proteomes" id="UP000076502">
    <property type="component" value="Unassembled WGS sequence"/>
</dbReference>
<keyword evidence="3" id="KW-1185">Reference proteome</keyword>
<accession>A0A154NZ06</accession>
<reference evidence="2 3" key="1">
    <citation type="submission" date="2015-07" db="EMBL/GenBank/DDBJ databases">
        <title>The genome of Dufourea novaeangliae.</title>
        <authorList>
            <person name="Pan H."/>
            <person name="Kapheim K."/>
        </authorList>
    </citation>
    <scope>NUCLEOTIDE SEQUENCE [LARGE SCALE GENOMIC DNA]</scope>
    <source>
        <strain evidence="2">0120121106</strain>
        <tissue evidence="2">Whole body</tissue>
    </source>
</reference>
<feature type="region of interest" description="Disordered" evidence="1">
    <location>
        <begin position="1"/>
        <end position="57"/>
    </location>
</feature>
<sequence>MSVAPPSISVTRPKRSTPFRQREKEKESERVGPSRIKAGERPGADAQTNERPVCLRN</sequence>